<dbReference type="Pfam" id="PF13715">
    <property type="entry name" value="CarbopepD_reg_2"/>
    <property type="match status" value="1"/>
</dbReference>
<dbReference type="Gene3D" id="2.60.40.1120">
    <property type="entry name" value="Carboxypeptidase-like, regulatory domain"/>
    <property type="match status" value="1"/>
</dbReference>
<keyword evidence="1" id="KW-0121">Carboxypeptidase</keyword>
<reference evidence="1 2" key="1">
    <citation type="submission" date="2018-12" db="EMBL/GenBank/DDBJ databases">
        <title>Hymenobacter gummosus sp. nov., isolated from a spring.</title>
        <authorList>
            <person name="Nie L."/>
        </authorList>
    </citation>
    <scope>NUCLEOTIDE SEQUENCE [LARGE SCALE GENOMIC DNA]</scope>
    <source>
        <strain evidence="1 2">KCTC 52166</strain>
    </source>
</reference>
<keyword evidence="1" id="KW-0645">Protease</keyword>
<sequence length="309" mass="34190">MAKLLSMLPRLLLVCILALLLVPALAQTTIIGRVFDRATGLGLPGATVRLADTDQGTSTDARGRFILPQPAPGGWPQLLRISSLGYEPAVLRVAGPDSVRIGLRLDTTIVDHVPATCQLTVKSVAQLEIRSGLRYAPLGLLATFSNQRYLRLPLALTLGYQTNLRCNQQVLGSLGWTEDLHLASRWRLGLALHYQAIRVVPLGFQFENYRLVGYLRPSHRQRLGLWLGTGYARRRTEGASRGGAGLEAGLSHTFWAGRLQARAGAARWPGAWQLTGETRYYFRRLYAGLQVQHLGRYSELHLFTGIILY</sequence>
<dbReference type="Proteomes" id="UP000282184">
    <property type="component" value="Unassembled WGS sequence"/>
</dbReference>
<dbReference type="InterPro" id="IPR008969">
    <property type="entry name" value="CarboxyPept-like_regulatory"/>
</dbReference>
<keyword evidence="2" id="KW-1185">Reference proteome</keyword>
<evidence type="ECO:0000313" key="1">
    <source>
        <dbReference type="EMBL" id="RTQ44722.1"/>
    </source>
</evidence>
<dbReference type="AlphaFoldDB" id="A0A431TUB8"/>
<accession>A0A431TUB8</accession>
<dbReference type="EMBL" id="RXOF01000025">
    <property type="protein sequence ID" value="RTQ44722.1"/>
    <property type="molecule type" value="Genomic_DNA"/>
</dbReference>
<dbReference type="SUPFAM" id="SSF49464">
    <property type="entry name" value="Carboxypeptidase regulatory domain-like"/>
    <property type="match status" value="1"/>
</dbReference>
<comment type="caution">
    <text evidence="1">The sequence shown here is derived from an EMBL/GenBank/DDBJ whole genome shotgun (WGS) entry which is preliminary data.</text>
</comment>
<protein>
    <submittedName>
        <fullName evidence="1">Carboxypeptidase-like regulatory domain-containing protein</fullName>
    </submittedName>
</protein>
<dbReference type="OrthoDB" id="874107at2"/>
<evidence type="ECO:0000313" key="2">
    <source>
        <dbReference type="Proteomes" id="UP000282184"/>
    </source>
</evidence>
<proteinExistence type="predicted"/>
<name>A0A431TUB8_9BACT</name>
<gene>
    <name evidence="1" type="ORF">EJV47_27405</name>
</gene>
<dbReference type="GO" id="GO:0004180">
    <property type="term" value="F:carboxypeptidase activity"/>
    <property type="evidence" value="ECO:0007669"/>
    <property type="project" value="UniProtKB-KW"/>
</dbReference>
<keyword evidence="1" id="KW-0378">Hydrolase</keyword>
<dbReference type="RefSeq" id="WP_126696414.1">
    <property type="nucleotide sequence ID" value="NZ_RXOF01000025.1"/>
</dbReference>
<organism evidence="1 2">
    <name type="scientific">Hymenobacter gummosus</name>
    <dbReference type="NCBI Taxonomy" id="1776032"/>
    <lineage>
        <taxon>Bacteria</taxon>
        <taxon>Pseudomonadati</taxon>
        <taxon>Bacteroidota</taxon>
        <taxon>Cytophagia</taxon>
        <taxon>Cytophagales</taxon>
        <taxon>Hymenobacteraceae</taxon>
        <taxon>Hymenobacter</taxon>
    </lineage>
</organism>